<comment type="caution">
    <text evidence="1">The sequence shown here is derived from an EMBL/GenBank/DDBJ whole genome shotgun (WGS) entry which is preliminary data.</text>
</comment>
<name>A0A498IKI6_MALDO</name>
<proteinExistence type="predicted"/>
<dbReference type="Proteomes" id="UP000290289">
    <property type="component" value="Chromosome 11"/>
</dbReference>
<gene>
    <name evidence="1" type="ORF">DVH24_005943</name>
</gene>
<dbReference type="AlphaFoldDB" id="A0A498IKI6"/>
<evidence type="ECO:0000313" key="1">
    <source>
        <dbReference type="EMBL" id="RXH83690.1"/>
    </source>
</evidence>
<accession>A0A498IKI6</accession>
<evidence type="ECO:0000313" key="2">
    <source>
        <dbReference type="Proteomes" id="UP000290289"/>
    </source>
</evidence>
<keyword evidence="2" id="KW-1185">Reference proteome</keyword>
<sequence length="97" mass="11265">MEKRDARSISFLEWVSEIAENLPDDCFGVFLMICVALWEARNAKLWENGATLRMFVLPEQCNDGRNLFIKITRRAMILGPKRRLFQDGLPHLQDALN</sequence>
<reference evidence="1 2" key="1">
    <citation type="submission" date="2018-10" db="EMBL/GenBank/DDBJ databases">
        <title>A high-quality apple genome assembly.</title>
        <authorList>
            <person name="Hu J."/>
        </authorList>
    </citation>
    <scope>NUCLEOTIDE SEQUENCE [LARGE SCALE GENOMIC DNA]</scope>
    <source>
        <strain evidence="2">cv. HFTH1</strain>
        <tissue evidence="1">Young leaf</tissue>
    </source>
</reference>
<organism evidence="1 2">
    <name type="scientific">Malus domestica</name>
    <name type="common">Apple</name>
    <name type="synonym">Pyrus malus</name>
    <dbReference type="NCBI Taxonomy" id="3750"/>
    <lineage>
        <taxon>Eukaryota</taxon>
        <taxon>Viridiplantae</taxon>
        <taxon>Streptophyta</taxon>
        <taxon>Embryophyta</taxon>
        <taxon>Tracheophyta</taxon>
        <taxon>Spermatophyta</taxon>
        <taxon>Magnoliopsida</taxon>
        <taxon>eudicotyledons</taxon>
        <taxon>Gunneridae</taxon>
        <taxon>Pentapetalae</taxon>
        <taxon>rosids</taxon>
        <taxon>fabids</taxon>
        <taxon>Rosales</taxon>
        <taxon>Rosaceae</taxon>
        <taxon>Amygdaloideae</taxon>
        <taxon>Maleae</taxon>
        <taxon>Malus</taxon>
    </lineage>
</organism>
<dbReference type="EMBL" id="RDQH01000337">
    <property type="protein sequence ID" value="RXH83690.1"/>
    <property type="molecule type" value="Genomic_DNA"/>
</dbReference>
<protein>
    <submittedName>
        <fullName evidence="1">Uncharacterized protein</fullName>
    </submittedName>
</protein>